<dbReference type="Proteomes" id="UP001332192">
    <property type="component" value="Chromosome"/>
</dbReference>
<accession>A0ABZ1C1A1</accession>
<evidence type="ECO:0000256" key="1">
    <source>
        <dbReference type="SAM" id="MobiDB-lite"/>
    </source>
</evidence>
<keyword evidence="3" id="KW-1185">Reference proteome</keyword>
<evidence type="ECO:0000313" key="3">
    <source>
        <dbReference type="Proteomes" id="UP001332192"/>
    </source>
</evidence>
<protein>
    <submittedName>
        <fullName evidence="2">Uncharacterized protein</fullName>
    </submittedName>
</protein>
<name>A0ABZ1C1A1_9FIRM</name>
<evidence type="ECO:0000313" key="2">
    <source>
        <dbReference type="EMBL" id="WRP18531.1"/>
    </source>
</evidence>
<dbReference type="EMBL" id="CP141615">
    <property type="protein sequence ID" value="WRP18531.1"/>
    <property type="molecule type" value="Genomic_DNA"/>
</dbReference>
<reference evidence="2 3" key="1">
    <citation type="journal article" date="2024" name="Front. Microbiol.">
        <title>Novel thermophilic genera Geochorda gen. nov. and Carboxydochorda gen. nov. from the deep terrestrial subsurface reveal the ecophysiological diversity in the class Limnochordia.</title>
        <authorList>
            <person name="Karnachuk O.V."/>
            <person name="Lukina A.P."/>
            <person name="Avakyan M.R."/>
            <person name="Kadnikov V.V."/>
            <person name="Begmatov S."/>
            <person name="Beletsky A.V."/>
            <person name="Vlasova K.G."/>
            <person name="Novikov A.A."/>
            <person name="Shcherbakova V.A."/>
            <person name="Mardanov A.V."/>
            <person name="Ravin N.V."/>
        </authorList>
    </citation>
    <scope>NUCLEOTIDE SEQUENCE [LARGE SCALE GENOMIC DNA]</scope>
    <source>
        <strain evidence="2 3">L945</strain>
    </source>
</reference>
<sequence length="151" mass="16617">MPGAQKNIRLSRRALELLRALKYVFDAGDNLVIEAALNEAAEHLLLGCAQRLRMAEKGLVPQEEVQRLRAEATVLVQALNVEAGKGWPPYRIEGNDVARQDEDGTWRSLGAPDEPIPHGLTAIPGGRTAPRRMRAESPHRPANETVEGDTR</sequence>
<proteinExistence type="predicted"/>
<feature type="region of interest" description="Disordered" evidence="1">
    <location>
        <begin position="103"/>
        <end position="151"/>
    </location>
</feature>
<organism evidence="2 3">
    <name type="scientific">Carboxydichorda subterranea</name>
    <dbReference type="NCBI Taxonomy" id="3109565"/>
    <lineage>
        <taxon>Bacteria</taxon>
        <taxon>Bacillati</taxon>
        <taxon>Bacillota</taxon>
        <taxon>Limnochordia</taxon>
        <taxon>Limnochordales</taxon>
        <taxon>Geochordaceae</taxon>
        <taxon>Carboxydichorda</taxon>
    </lineage>
</organism>
<feature type="compositionally biased region" description="Basic and acidic residues" evidence="1">
    <location>
        <begin position="133"/>
        <end position="151"/>
    </location>
</feature>
<gene>
    <name evidence="2" type="ORF">U7230_05880</name>
</gene>
<dbReference type="RefSeq" id="WP_324717804.1">
    <property type="nucleotide sequence ID" value="NZ_CP141615.1"/>
</dbReference>